<dbReference type="EMBL" id="LZRT01000058">
    <property type="protein sequence ID" value="OUM88648.1"/>
    <property type="molecule type" value="Genomic_DNA"/>
</dbReference>
<dbReference type="GO" id="GO:0016491">
    <property type="term" value="F:oxidoreductase activity"/>
    <property type="evidence" value="ECO:0007669"/>
    <property type="project" value="UniProtKB-KW"/>
</dbReference>
<sequence length="235" mass="25778">MATKAALVTGASSGIGLEIVKTLLAMGHPVYGLARDFSKTDFAHERFWPIPCDITRIDELRRALATIRDQGHKIHILVNNAGVGFFGPHEQLRPEQIEQMVLTNLAAPLVLTQMTLRQIKETQGVIINLSSITAKKSSTHGCAYAATKAGLTHFGVSLFDEIRKTGARVITIHPDLTTTPFYDHLDFRPGDHPGSRLTPESVAEAVRFALSQPAGAVVTDITLRPQRNQIVRKTR</sequence>
<reference evidence="5" key="1">
    <citation type="submission" date="2016-06" db="EMBL/GenBank/DDBJ databases">
        <authorList>
            <person name="Nascimento L."/>
            <person name="Pereira R.V."/>
            <person name="Martins L.F."/>
            <person name="Quaggio R.B."/>
            <person name="Silva A.M."/>
            <person name="Setubal J.C."/>
        </authorList>
    </citation>
    <scope>NUCLEOTIDE SEQUENCE [LARGE SCALE GENOMIC DNA]</scope>
</reference>
<name>A0A1Y3PU24_9BACI</name>
<proteinExistence type="inferred from homology"/>
<dbReference type="CDD" id="cd05233">
    <property type="entry name" value="SDR_c"/>
    <property type="match status" value="1"/>
</dbReference>
<accession>A0A1Y3PU24</accession>
<keyword evidence="2" id="KW-0560">Oxidoreductase</keyword>
<dbReference type="AlphaFoldDB" id="A0A1Y3PU24"/>
<dbReference type="SUPFAM" id="SSF51735">
    <property type="entry name" value="NAD(P)-binding Rossmann-fold domains"/>
    <property type="match status" value="1"/>
</dbReference>
<dbReference type="Gene3D" id="3.40.50.720">
    <property type="entry name" value="NAD(P)-binding Rossmann-like Domain"/>
    <property type="match status" value="1"/>
</dbReference>
<evidence type="ECO:0000313" key="4">
    <source>
        <dbReference type="EMBL" id="OUM88648.1"/>
    </source>
</evidence>
<comment type="similarity">
    <text evidence="1 3">Belongs to the short-chain dehydrogenases/reductases (SDR) family.</text>
</comment>
<dbReference type="InterPro" id="IPR002347">
    <property type="entry name" value="SDR_fam"/>
</dbReference>
<gene>
    <name evidence="4" type="ORF">BAA01_03180</name>
</gene>
<evidence type="ECO:0000313" key="5">
    <source>
        <dbReference type="Proteomes" id="UP000196475"/>
    </source>
</evidence>
<comment type="caution">
    <text evidence="4">The sequence shown here is derived from an EMBL/GenBank/DDBJ whole genome shotgun (WGS) entry which is preliminary data.</text>
</comment>
<evidence type="ECO:0000256" key="2">
    <source>
        <dbReference type="ARBA" id="ARBA00023002"/>
    </source>
</evidence>
<dbReference type="PANTHER" id="PTHR42901:SF1">
    <property type="entry name" value="ALCOHOL DEHYDROGENASE"/>
    <property type="match status" value="1"/>
</dbReference>
<dbReference type="Proteomes" id="UP000196475">
    <property type="component" value="Unassembled WGS sequence"/>
</dbReference>
<organism evidence="4 5">
    <name type="scientific">Bacillus thermozeamaize</name>
    <dbReference type="NCBI Taxonomy" id="230954"/>
    <lineage>
        <taxon>Bacteria</taxon>
        <taxon>Bacillati</taxon>
        <taxon>Bacillota</taxon>
        <taxon>Bacilli</taxon>
        <taxon>Bacillales</taxon>
        <taxon>Bacillaceae</taxon>
        <taxon>Bacillus</taxon>
    </lineage>
</organism>
<evidence type="ECO:0000256" key="1">
    <source>
        <dbReference type="ARBA" id="ARBA00006484"/>
    </source>
</evidence>
<dbReference type="InterPro" id="IPR036291">
    <property type="entry name" value="NAD(P)-bd_dom_sf"/>
</dbReference>
<protein>
    <submittedName>
        <fullName evidence="4">3-oxoacyl-ACP reductase</fullName>
    </submittedName>
</protein>
<dbReference type="Pfam" id="PF00106">
    <property type="entry name" value="adh_short"/>
    <property type="match status" value="1"/>
</dbReference>
<dbReference type="PRINTS" id="PR00080">
    <property type="entry name" value="SDRFAMILY"/>
</dbReference>
<dbReference type="PRINTS" id="PR00081">
    <property type="entry name" value="GDHRDH"/>
</dbReference>
<dbReference type="PANTHER" id="PTHR42901">
    <property type="entry name" value="ALCOHOL DEHYDROGENASE"/>
    <property type="match status" value="1"/>
</dbReference>
<evidence type="ECO:0000256" key="3">
    <source>
        <dbReference type="RuleBase" id="RU000363"/>
    </source>
</evidence>